<dbReference type="RefSeq" id="WP_164312179.1">
    <property type="nucleotide sequence ID" value="NZ_JAAGLU010000002.1"/>
</dbReference>
<accession>A0A6B3BL10</accession>
<evidence type="ECO:0008006" key="3">
    <source>
        <dbReference type="Google" id="ProtNLM"/>
    </source>
</evidence>
<sequence>MDAEEAQKNLAAARTSYEASVTPALPAWAPPLCGLMVGGGVALAGIGAESAWVRVAGVVVGVGLALGARTLLNRIRSRRGVVGVRGPAARTQSTLVVAGAAYVIGAMNATSQTRWVFLAMGVVVGAIVWVSLAKKVRR</sequence>
<gene>
    <name evidence="2" type="ORF">G3I71_02310</name>
</gene>
<keyword evidence="1" id="KW-0812">Transmembrane</keyword>
<dbReference type="AlphaFoldDB" id="A0A6B3BL10"/>
<organism evidence="2">
    <name type="scientific">Streptomyces sp. SID12501</name>
    <dbReference type="NCBI Taxonomy" id="2706042"/>
    <lineage>
        <taxon>Bacteria</taxon>
        <taxon>Bacillati</taxon>
        <taxon>Actinomycetota</taxon>
        <taxon>Actinomycetes</taxon>
        <taxon>Kitasatosporales</taxon>
        <taxon>Streptomycetaceae</taxon>
        <taxon>Streptomyces</taxon>
    </lineage>
</organism>
<dbReference type="EMBL" id="JAAGLU010000002">
    <property type="protein sequence ID" value="NEC84722.1"/>
    <property type="molecule type" value="Genomic_DNA"/>
</dbReference>
<evidence type="ECO:0000313" key="2">
    <source>
        <dbReference type="EMBL" id="NEC84722.1"/>
    </source>
</evidence>
<evidence type="ECO:0000256" key="1">
    <source>
        <dbReference type="SAM" id="Phobius"/>
    </source>
</evidence>
<comment type="caution">
    <text evidence="2">The sequence shown here is derived from an EMBL/GenBank/DDBJ whole genome shotgun (WGS) entry which is preliminary data.</text>
</comment>
<feature type="transmembrane region" description="Helical" evidence="1">
    <location>
        <begin position="115"/>
        <end position="133"/>
    </location>
</feature>
<proteinExistence type="predicted"/>
<reference evidence="2" key="1">
    <citation type="submission" date="2020-01" db="EMBL/GenBank/DDBJ databases">
        <title>Insect and environment-associated Actinomycetes.</title>
        <authorList>
            <person name="Currrie C."/>
            <person name="Chevrette M."/>
            <person name="Carlson C."/>
            <person name="Stubbendieck R."/>
            <person name="Wendt-Pienkowski E."/>
        </authorList>
    </citation>
    <scope>NUCLEOTIDE SEQUENCE</scope>
    <source>
        <strain evidence="2">SID12501</strain>
    </source>
</reference>
<feature type="transmembrane region" description="Helical" evidence="1">
    <location>
        <begin position="51"/>
        <end position="72"/>
    </location>
</feature>
<keyword evidence="1" id="KW-0472">Membrane</keyword>
<keyword evidence="1" id="KW-1133">Transmembrane helix</keyword>
<protein>
    <recommendedName>
        <fullName evidence="3">Transmembrane protein</fullName>
    </recommendedName>
</protein>
<feature type="transmembrane region" description="Helical" evidence="1">
    <location>
        <begin position="93"/>
        <end position="109"/>
    </location>
</feature>
<name>A0A6B3BL10_9ACTN</name>